<keyword evidence="1" id="KW-0472">Membrane</keyword>
<feature type="transmembrane region" description="Helical" evidence="1">
    <location>
        <begin position="182"/>
        <end position="201"/>
    </location>
</feature>
<organism evidence="2 3">
    <name type="scientific">Aeromicrobium fastidiosum</name>
    <dbReference type="NCBI Taxonomy" id="52699"/>
    <lineage>
        <taxon>Bacteria</taxon>
        <taxon>Bacillati</taxon>
        <taxon>Actinomycetota</taxon>
        <taxon>Actinomycetes</taxon>
        <taxon>Propionibacteriales</taxon>
        <taxon>Nocardioidaceae</taxon>
        <taxon>Aeromicrobium</taxon>
    </lineage>
</organism>
<reference evidence="2" key="1">
    <citation type="submission" date="2019-09" db="EMBL/GenBank/DDBJ databases">
        <authorList>
            <person name="Li J."/>
        </authorList>
    </citation>
    <scope>NUCLEOTIDE SEQUENCE [LARGE SCALE GENOMIC DNA]</scope>
    <source>
        <strain evidence="2">NRBC 14897</strain>
    </source>
</reference>
<accession>A0A641ALN0</accession>
<dbReference type="Proteomes" id="UP001515100">
    <property type="component" value="Unassembled WGS sequence"/>
</dbReference>
<dbReference type="Gene3D" id="3.40.1000.70">
    <property type="entry name" value="PknH-like extracellular domain"/>
    <property type="match status" value="1"/>
</dbReference>
<keyword evidence="1" id="KW-0812">Transmembrane</keyword>
<name>A0A641ALN0_9ACTN</name>
<dbReference type="InterPro" id="IPR038232">
    <property type="entry name" value="PknH-like_Extracell_sf"/>
</dbReference>
<dbReference type="EMBL" id="SDPP02000004">
    <property type="protein sequence ID" value="KAA1374611.1"/>
    <property type="molecule type" value="Genomic_DNA"/>
</dbReference>
<evidence type="ECO:0000313" key="2">
    <source>
        <dbReference type="EMBL" id="KAA1374611.1"/>
    </source>
</evidence>
<gene>
    <name evidence="2" type="ORF">ESP62_014555</name>
</gene>
<dbReference type="RefSeq" id="WP_129185754.1">
    <property type="nucleotide sequence ID" value="NZ_JAGIOG010000001.1"/>
</dbReference>
<sequence length="604" mass="65779">MTRVDEFNSFYSSTFSDAVQVTYALCGDRQVAFESTVDAYRRAWRDWSKIRDRRPLSYVRNEAWKITALSRTAHPLRRRHEEDGDTELLGALHDLPVDDRRLIVLMTLGNTDLEEASREVGLPAEEGIENVTTALAALETALGESIDAIERRMHALSAATDPLDMPEAADVRTAARRGRQRNTVLLVVAAIALIFGGGLVATDGDALATSSDLPRREKIGAERPDVVLDAQKIDAGNLLAPTQLSTLDTGRTWTTESTDDDVANTAPYATCPTKRFADKDPLKVFVRTFTADGIGNARVAQAIEVSRSDKVATAAYQRLVQWYSDCEHPRTQLVASYTVKRPFGDFQILSLRSNRSPERTFTVGFSHSGTITSTLVHEVDGAEGPSIEAFAKTLNASVSKVCKDSGGECSDTIEVLPSDPPPTTEAPSFLGIVDLPPIAAIDKVWAGTEFSAETNPAATACDKATYTSDSVAKAGSRVYVLYEATELPPEFGVAETAARFTSEDKAKAFVKKVTQRIDGCADDILTATIDQKRKVSVPDASGTVWRVGFELDGGQKVYYRTAIVRRGADVAQVTFTPAGQYDISQEQFRAIAQRAATRLQYATD</sequence>
<comment type="caution">
    <text evidence="2">The sequence shown here is derived from an EMBL/GenBank/DDBJ whole genome shotgun (WGS) entry which is preliminary data.</text>
</comment>
<proteinExistence type="predicted"/>
<dbReference type="OrthoDB" id="3765654at2"/>
<protein>
    <recommendedName>
        <fullName evidence="4">RNA polymerase sigma factor 70 region 4 type 2 domain-containing protein</fullName>
    </recommendedName>
</protein>
<keyword evidence="3" id="KW-1185">Reference proteome</keyword>
<evidence type="ECO:0000256" key="1">
    <source>
        <dbReference type="SAM" id="Phobius"/>
    </source>
</evidence>
<keyword evidence="1" id="KW-1133">Transmembrane helix</keyword>
<dbReference type="AlphaFoldDB" id="A0A641ALN0"/>
<evidence type="ECO:0008006" key="4">
    <source>
        <dbReference type="Google" id="ProtNLM"/>
    </source>
</evidence>
<evidence type="ECO:0000313" key="3">
    <source>
        <dbReference type="Proteomes" id="UP001515100"/>
    </source>
</evidence>